<reference evidence="3 4" key="1">
    <citation type="submission" date="2019-02" db="EMBL/GenBank/DDBJ databases">
        <title>Genome sequencing of the rare red list fungi Dentipellis fragilis.</title>
        <authorList>
            <person name="Buettner E."/>
            <person name="Kellner H."/>
        </authorList>
    </citation>
    <scope>NUCLEOTIDE SEQUENCE [LARGE SCALE GENOMIC DNA]</scope>
    <source>
        <strain evidence="3 4">DSM 105465</strain>
    </source>
</reference>
<feature type="compositionally biased region" description="Low complexity" evidence="1">
    <location>
        <begin position="744"/>
        <end position="758"/>
    </location>
</feature>
<evidence type="ECO:0000259" key="2">
    <source>
        <dbReference type="Pfam" id="PF18803"/>
    </source>
</evidence>
<evidence type="ECO:0000313" key="3">
    <source>
        <dbReference type="EMBL" id="TFY66437.1"/>
    </source>
</evidence>
<feature type="domain" description="CxC2-like cysteine cluster KDZ transposase-associated" evidence="2">
    <location>
        <begin position="413"/>
        <end position="517"/>
    </location>
</feature>
<feature type="compositionally biased region" description="Low complexity" evidence="1">
    <location>
        <begin position="610"/>
        <end position="619"/>
    </location>
</feature>
<dbReference type="Pfam" id="PF18803">
    <property type="entry name" value="CxC2"/>
    <property type="match status" value="1"/>
</dbReference>
<feature type="compositionally biased region" description="Basic residues" evidence="1">
    <location>
        <begin position="794"/>
        <end position="803"/>
    </location>
</feature>
<feature type="region of interest" description="Disordered" evidence="1">
    <location>
        <begin position="601"/>
        <end position="627"/>
    </location>
</feature>
<dbReference type="InterPro" id="IPR041457">
    <property type="entry name" value="CxC2_KDZ-assoc"/>
</dbReference>
<dbReference type="AlphaFoldDB" id="A0A4Y9YXF6"/>
<feature type="compositionally biased region" description="Polar residues" evidence="1">
    <location>
        <begin position="731"/>
        <end position="740"/>
    </location>
</feature>
<feature type="region of interest" description="Disordered" evidence="1">
    <location>
        <begin position="728"/>
        <end position="832"/>
    </location>
</feature>
<proteinExistence type="predicted"/>
<feature type="region of interest" description="Disordered" evidence="1">
    <location>
        <begin position="542"/>
        <end position="562"/>
    </location>
</feature>
<feature type="compositionally biased region" description="Polar residues" evidence="1">
    <location>
        <begin position="814"/>
        <end position="831"/>
    </location>
</feature>
<comment type="caution">
    <text evidence="3">The sequence shown here is derived from an EMBL/GenBank/DDBJ whole genome shotgun (WGS) entry which is preliminary data.</text>
</comment>
<dbReference type="OrthoDB" id="3004525at2759"/>
<protein>
    <recommendedName>
        <fullName evidence="2">CxC2-like cysteine cluster KDZ transposase-associated domain-containing protein</fullName>
    </recommendedName>
</protein>
<evidence type="ECO:0000256" key="1">
    <source>
        <dbReference type="SAM" id="MobiDB-lite"/>
    </source>
</evidence>
<gene>
    <name evidence="3" type="ORF">EVG20_g4645</name>
</gene>
<evidence type="ECO:0000313" key="4">
    <source>
        <dbReference type="Proteomes" id="UP000298327"/>
    </source>
</evidence>
<dbReference type="Proteomes" id="UP000298327">
    <property type="component" value="Unassembled WGS sequence"/>
</dbReference>
<feature type="compositionally biased region" description="Acidic residues" evidence="1">
    <location>
        <begin position="762"/>
        <end position="782"/>
    </location>
</feature>
<feature type="compositionally biased region" description="Low complexity" evidence="1">
    <location>
        <begin position="804"/>
        <end position="813"/>
    </location>
</feature>
<keyword evidence="4" id="KW-1185">Reference proteome</keyword>
<dbReference type="STRING" id="205917.A0A4Y9YXF6"/>
<sequence length="966" mass="107069">MPRMSKASKACHKDIRKAYYERACESRREYQRTYIKIKRIGRRKVSKAEREMEESIRKAHATGKRVTILNSIMHSHRRPDPLRTPEMASHEKCVWEDVSQMHREYVALNADTERYRQGLNEMIEHYIARAREAITDGSVPQGVPPPQHLHGLRRLVAGLHQELDLLSYGPDARLQAIGDHALQLVVIVYSGHAAILGNSLCLPFSSLPSVPSHMAPRKRKRSTRPIQMSDDEDGDSPCPSRHVRMTVPQARKPRATTLSIKASDGNIISASPSEGPATAPGDAEAITEPPAVELTQDNVVYIQEDDIPYSRRPKRMRTGKKKRKRRIDHLREFQSRQNVILDELLRHEGIGHLDPSAPCATCGAGEVANLRCIDCIALQLECAACICKRHAQEPFHRLRHWNGVCYMPYSLFDAGLSIQLGHDGLSCPHPHATPTTITAIDVLGIHQVRTVLCNCELVGSAPAYIQLLRANWWPVTLERPRTIVTIRTLKFFHALSVQAKTNAYDFYNGIVRFTDGSGLHQLKSRYQEFTRTTRCYRHLKMTKRGGRGHDPGASSLSIPMPSSNDLSRRASLVALYEGIANQPDESCFDWLDPSKFELEYPVSPSPTPSTIPSTLPASPFSSSEGTFSGEDTDVDDNAGMYSDIGSQIVSPGLGLDPYMIAVASSFDSVPAGALSYGFEDQLMPVNFAESCAPGYDTSNALQLELGPQLAYTAASAVASTEVTTERGDAFNLQQLTTNLPSELPTRSTRSKPISSTSSLDSADVDMDEAQSESDGDDADDDYTPVSRTAARRAPPAKKGRARAPRAAPANRTRSSLSRNAQASKAQISGPQDASEVKVLHFRDLTYTVLCHNGKILRDFRRKKEVADHWICPVCEWLQKNKRGPDLDRHMRSHFASAWACHGVPAEDAELYGVSHCEPVRVNGVWMVGGCGLSFSRRDALKRHLNNTNMACVHDPSRLSTSSRSKL</sequence>
<accession>A0A4Y9YXF6</accession>
<feature type="region of interest" description="Disordered" evidence="1">
    <location>
        <begin position="210"/>
        <end position="241"/>
    </location>
</feature>
<dbReference type="EMBL" id="SEOQ01000247">
    <property type="protein sequence ID" value="TFY66437.1"/>
    <property type="molecule type" value="Genomic_DNA"/>
</dbReference>
<name>A0A4Y9YXF6_9AGAM</name>
<organism evidence="3 4">
    <name type="scientific">Dentipellis fragilis</name>
    <dbReference type="NCBI Taxonomy" id="205917"/>
    <lineage>
        <taxon>Eukaryota</taxon>
        <taxon>Fungi</taxon>
        <taxon>Dikarya</taxon>
        <taxon>Basidiomycota</taxon>
        <taxon>Agaricomycotina</taxon>
        <taxon>Agaricomycetes</taxon>
        <taxon>Russulales</taxon>
        <taxon>Hericiaceae</taxon>
        <taxon>Dentipellis</taxon>
    </lineage>
</organism>